<name>A0ABM0UDW6_CAMSA</name>
<dbReference type="PROSITE" id="PS50104">
    <property type="entry name" value="TIR"/>
    <property type="match status" value="1"/>
</dbReference>
<reference evidence="2" key="1">
    <citation type="journal article" date="2014" name="Nat. Commun.">
        <title>The emerging biofuel crop Camelina sativa retains a highly undifferentiated hexaploid genome structure.</title>
        <authorList>
            <person name="Kagale S."/>
            <person name="Koh C."/>
            <person name="Nixon J."/>
            <person name="Bollina V."/>
            <person name="Clarke W.E."/>
            <person name="Tuteja R."/>
            <person name="Spillane C."/>
            <person name="Robinson S.J."/>
            <person name="Links M.G."/>
            <person name="Clarke C."/>
            <person name="Higgins E.E."/>
            <person name="Huebert T."/>
            <person name="Sharpe A.G."/>
            <person name="Parkin I.A."/>
        </authorList>
    </citation>
    <scope>NUCLEOTIDE SEQUENCE [LARGE SCALE GENOMIC DNA]</scope>
    <source>
        <strain evidence="2">cv. DH55</strain>
    </source>
</reference>
<dbReference type="InterPro" id="IPR025886">
    <property type="entry name" value="PP2-like"/>
</dbReference>
<dbReference type="InterPro" id="IPR052147">
    <property type="entry name" value="PP2-like/Lectin"/>
</dbReference>
<organism evidence="2 3">
    <name type="scientific">Camelina sativa</name>
    <name type="common">False flax</name>
    <name type="synonym">Myagrum sativum</name>
    <dbReference type="NCBI Taxonomy" id="90675"/>
    <lineage>
        <taxon>Eukaryota</taxon>
        <taxon>Viridiplantae</taxon>
        <taxon>Streptophyta</taxon>
        <taxon>Embryophyta</taxon>
        <taxon>Tracheophyta</taxon>
        <taxon>Spermatophyta</taxon>
        <taxon>Magnoliopsida</taxon>
        <taxon>eudicotyledons</taxon>
        <taxon>Gunneridae</taxon>
        <taxon>Pentapetalae</taxon>
        <taxon>rosids</taxon>
        <taxon>malvids</taxon>
        <taxon>Brassicales</taxon>
        <taxon>Brassicaceae</taxon>
        <taxon>Camelineae</taxon>
        <taxon>Camelina</taxon>
    </lineage>
</organism>
<dbReference type="GeneID" id="104723128"/>
<dbReference type="SMART" id="SM00255">
    <property type="entry name" value="TIR"/>
    <property type="match status" value="1"/>
</dbReference>
<protein>
    <submittedName>
        <fullName evidence="3">Protein PHLOEM PROTEIN 2-LIKE A5</fullName>
    </submittedName>
</protein>
<dbReference type="PANTHER" id="PTHR48478">
    <property type="entry name" value="LECTIN-LIKE"/>
    <property type="match status" value="1"/>
</dbReference>
<evidence type="ECO:0000313" key="3">
    <source>
        <dbReference type="RefSeq" id="XP_010439743.1"/>
    </source>
</evidence>
<dbReference type="PANTHER" id="PTHR48478:SF1">
    <property type="entry name" value="LECTIN-LIKE"/>
    <property type="match status" value="1"/>
</dbReference>
<gene>
    <name evidence="3" type="primary">LOC104723128</name>
</gene>
<reference evidence="3" key="2">
    <citation type="submission" date="2025-08" db="UniProtKB">
        <authorList>
            <consortium name="RefSeq"/>
        </authorList>
    </citation>
    <scope>IDENTIFICATION</scope>
    <source>
        <tissue evidence="3">Leaf</tissue>
    </source>
</reference>
<keyword evidence="2" id="KW-1185">Reference proteome</keyword>
<dbReference type="Gene3D" id="3.40.50.10140">
    <property type="entry name" value="Toll/interleukin-1 receptor homology (TIR) domain"/>
    <property type="match status" value="1"/>
</dbReference>
<proteinExistence type="predicted"/>
<dbReference type="SUPFAM" id="SSF52200">
    <property type="entry name" value="Toll/Interleukin receptor TIR domain"/>
    <property type="match status" value="1"/>
</dbReference>
<dbReference type="Pfam" id="PF01582">
    <property type="entry name" value="TIR"/>
    <property type="match status" value="1"/>
</dbReference>
<sequence length="380" mass="44138">MAKASSVSSNRPQVFINFRGKDLRKSFICFLVTALKNENINVFIDEHEERGKKLSDLFIRIGDSEIVLVIFSEGYTESKWCLDELVKITECMDQEKLRVIPIFYKLDIAVVKRFQGKFGDQFRDLECRYNNTKPETPQKWKEAVVSVCQRFALSLSENSDITDEDFIRIIVTEVKKMLSDSSTRIDGKIVKNDEASNEEAVEVYQSNNMTGNTQIQLPEPSYELKVWVLEARELSITWSNDSEYWFWLPLINRSPNESVKEVAILKKVCWLHISGKFDTQYLSPRTRYEVVFVVALLRSNSKWKTPVNLKLVLPKSLGKLQERSVNMLDYLSEDWVDIPVGEFTTSNKNIGEIYFAMYDHDCNQWKSRLFIKGVAIRPKS</sequence>
<dbReference type="Proteomes" id="UP000694864">
    <property type="component" value="Chromosome 11"/>
</dbReference>
<dbReference type="InterPro" id="IPR035897">
    <property type="entry name" value="Toll_tir_struct_dom_sf"/>
</dbReference>
<dbReference type="RefSeq" id="XP_010439743.1">
    <property type="nucleotide sequence ID" value="XM_010441441.2"/>
</dbReference>
<feature type="domain" description="TIR" evidence="1">
    <location>
        <begin position="10"/>
        <end position="178"/>
    </location>
</feature>
<evidence type="ECO:0000313" key="2">
    <source>
        <dbReference type="Proteomes" id="UP000694864"/>
    </source>
</evidence>
<dbReference type="InterPro" id="IPR000157">
    <property type="entry name" value="TIR_dom"/>
</dbReference>
<dbReference type="Pfam" id="PF14299">
    <property type="entry name" value="PP2"/>
    <property type="match status" value="1"/>
</dbReference>
<evidence type="ECO:0000259" key="1">
    <source>
        <dbReference type="PROSITE" id="PS50104"/>
    </source>
</evidence>
<accession>A0ABM0UDW6</accession>